<dbReference type="Pfam" id="PF13409">
    <property type="entry name" value="GST_N_2"/>
    <property type="match status" value="1"/>
</dbReference>
<dbReference type="SUPFAM" id="SSF52833">
    <property type="entry name" value="Thioredoxin-like"/>
    <property type="match status" value="1"/>
</dbReference>
<dbReference type="Proteomes" id="UP000316905">
    <property type="component" value="Unassembled WGS sequence"/>
</dbReference>
<dbReference type="SFLD" id="SFLDS00019">
    <property type="entry name" value="Glutathione_Transferase_(cytos"/>
    <property type="match status" value="1"/>
</dbReference>
<dbReference type="SUPFAM" id="SSF47616">
    <property type="entry name" value="GST C-terminal domain-like"/>
    <property type="match status" value="1"/>
</dbReference>
<dbReference type="InterPro" id="IPR036282">
    <property type="entry name" value="Glutathione-S-Trfase_C_sf"/>
</dbReference>
<dbReference type="CDD" id="cd03043">
    <property type="entry name" value="GST_N_1"/>
    <property type="match status" value="1"/>
</dbReference>
<dbReference type="CDD" id="cd03194">
    <property type="entry name" value="GST_C_3"/>
    <property type="match status" value="1"/>
</dbReference>
<dbReference type="PANTHER" id="PTHR42673">
    <property type="entry name" value="MALEYLACETOACETATE ISOMERASE"/>
    <property type="match status" value="1"/>
</dbReference>
<dbReference type="OrthoDB" id="9799538at2"/>
<keyword evidence="3" id="KW-1185">Reference proteome</keyword>
<dbReference type="AlphaFoldDB" id="A0A562QP66"/>
<name>A0A562QP66_9PSED</name>
<dbReference type="GO" id="GO:0006749">
    <property type="term" value="P:glutathione metabolic process"/>
    <property type="evidence" value="ECO:0007669"/>
    <property type="project" value="TreeGrafter"/>
</dbReference>
<dbReference type="InterPro" id="IPR040079">
    <property type="entry name" value="Glutathione_S-Trfase"/>
</dbReference>
<dbReference type="GO" id="GO:0004364">
    <property type="term" value="F:glutathione transferase activity"/>
    <property type="evidence" value="ECO:0007669"/>
    <property type="project" value="TreeGrafter"/>
</dbReference>
<feature type="domain" description="GST N-terminal" evidence="1">
    <location>
        <begin position="3"/>
        <end position="83"/>
    </location>
</feature>
<keyword evidence="2" id="KW-0808">Transferase</keyword>
<dbReference type="PANTHER" id="PTHR42673:SF4">
    <property type="entry name" value="MALEYLACETOACETATE ISOMERASE"/>
    <property type="match status" value="1"/>
</dbReference>
<dbReference type="PROSITE" id="PS50404">
    <property type="entry name" value="GST_NTER"/>
    <property type="match status" value="1"/>
</dbReference>
<gene>
    <name evidence="2" type="ORF">IQ22_00191</name>
</gene>
<organism evidence="2 3">
    <name type="scientific">Pseudomonas duriflava</name>
    <dbReference type="NCBI Taxonomy" id="459528"/>
    <lineage>
        <taxon>Bacteria</taxon>
        <taxon>Pseudomonadati</taxon>
        <taxon>Pseudomonadota</taxon>
        <taxon>Gammaproteobacteria</taxon>
        <taxon>Pseudomonadales</taxon>
        <taxon>Pseudomonadaceae</taxon>
        <taxon>Pseudomonas</taxon>
    </lineage>
</organism>
<dbReference type="GO" id="GO:0006559">
    <property type="term" value="P:L-phenylalanine catabolic process"/>
    <property type="evidence" value="ECO:0007669"/>
    <property type="project" value="TreeGrafter"/>
</dbReference>
<dbReference type="EMBL" id="VLKY01000001">
    <property type="protein sequence ID" value="TWI58485.1"/>
    <property type="molecule type" value="Genomic_DNA"/>
</dbReference>
<evidence type="ECO:0000313" key="2">
    <source>
        <dbReference type="EMBL" id="TWI58485.1"/>
    </source>
</evidence>
<dbReference type="Pfam" id="PF13410">
    <property type="entry name" value="GST_C_2"/>
    <property type="match status" value="1"/>
</dbReference>
<dbReference type="InterPro" id="IPR036249">
    <property type="entry name" value="Thioredoxin-like_sf"/>
</dbReference>
<accession>A0A562QP66</accession>
<comment type="caution">
    <text evidence="2">The sequence shown here is derived from an EMBL/GenBank/DDBJ whole genome shotgun (WGS) entry which is preliminary data.</text>
</comment>
<reference evidence="2 3" key="1">
    <citation type="journal article" date="2015" name="Stand. Genomic Sci.">
        <title>Genomic Encyclopedia of Bacterial and Archaeal Type Strains, Phase III: the genomes of soil and plant-associated and newly described type strains.</title>
        <authorList>
            <person name="Whitman W.B."/>
            <person name="Woyke T."/>
            <person name="Klenk H.P."/>
            <person name="Zhou Y."/>
            <person name="Lilburn T.G."/>
            <person name="Beck B.J."/>
            <person name="De Vos P."/>
            <person name="Vandamme P."/>
            <person name="Eisen J.A."/>
            <person name="Garrity G."/>
            <person name="Hugenholtz P."/>
            <person name="Kyrpides N.C."/>
        </authorList>
    </citation>
    <scope>NUCLEOTIDE SEQUENCE [LARGE SCALE GENOMIC DNA]</scope>
    <source>
        <strain evidence="2 3">CGMCC 1.6858</strain>
    </source>
</reference>
<dbReference type="Gene3D" id="1.20.1050.10">
    <property type="match status" value="1"/>
</dbReference>
<dbReference type="RefSeq" id="WP_145136659.1">
    <property type="nucleotide sequence ID" value="NZ_VLKY01000001.1"/>
</dbReference>
<dbReference type="Gene3D" id="3.40.30.10">
    <property type="entry name" value="Glutaredoxin"/>
    <property type="match status" value="1"/>
</dbReference>
<dbReference type="InterPro" id="IPR004045">
    <property type="entry name" value="Glutathione_S-Trfase_N"/>
</dbReference>
<sequence length="212" mass="24208">MSLTLVVGNKNYSSWSLRAWLVMELSGARYDDLRIPLYTPDSRARLKLHSPTGKVPVLKTEHGVIWDSLAIAEYMAEQFPEAHLWPTDTRARAFARALCAEMHSGFMGLRNHLPMDMKRRQGLAALPPEAENDIRRICALWAECRERFGAEGPYLFGRPSIADAFYAPVASRLRSYAVSLPPEAEAYVETIYQWPMFRRWYDDALAEKEVIG</sequence>
<proteinExistence type="predicted"/>
<evidence type="ECO:0000259" key="1">
    <source>
        <dbReference type="PROSITE" id="PS50404"/>
    </source>
</evidence>
<protein>
    <submittedName>
        <fullName evidence="2">Glutathione S-transferase</fullName>
    </submittedName>
</protein>
<dbReference type="GO" id="GO:0016034">
    <property type="term" value="F:maleylacetoacetate isomerase activity"/>
    <property type="evidence" value="ECO:0007669"/>
    <property type="project" value="TreeGrafter"/>
</dbReference>
<evidence type="ECO:0000313" key="3">
    <source>
        <dbReference type="Proteomes" id="UP000316905"/>
    </source>
</evidence>